<accession>A0A380S7L5</accession>
<feature type="site" description="Contributes to redox potential value" evidence="8">
    <location>
        <position position="32"/>
    </location>
</feature>
<dbReference type="RefSeq" id="WP_014545522.1">
    <property type="nucleotide sequence ID" value="NZ_UHJL01000004.1"/>
</dbReference>
<feature type="active site" description="Nucleophile" evidence="8">
    <location>
        <position position="31"/>
    </location>
</feature>
<protein>
    <recommendedName>
        <fullName evidence="6 7">Thioredoxin</fullName>
    </recommendedName>
</protein>
<evidence type="ECO:0000256" key="4">
    <source>
        <dbReference type="ARBA" id="ARBA00023157"/>
    </source>
</evidence>
<dbReference type="PANTHER" id="PTHR45663">
    <property type="entry name" value="GEO12009P1"/>
    <property type="match status" value="1"/>
</dbReference>
<dbReference type="AlphaFoldDB" id="A0A380S7L5"/>
<dbReference type="Proteomes" id="UP000255423">
    <property type="component" value="Unassembled WGS sequence"/>
</dbReference>
<evidence type="ECO:0000256" key="7">
    <source>
        <dbReference type="PIRNR" id="PIRNR000077"/>
    </source>
</evidence>
<evidence type="ECO:0000256" key="2">
    <source>
        <dbReference type="ARBA" id="ARBA00022448"/>
    </source>
</evidence>
<sequence length="102" mass="11514">MAELNITRENFEQEVLKSDKPVLIDFWAQWCGPCRMLSPTISEIAEEYKDKVKVCKVNVDEEGDLAAMFRVSSIPLLVVMKDGKVTNSAVGVRPKDQIVKMI</sequence>
<keyword evidence="2" id="KW-0813">Transport</keyword>
<gene>
    <name evidence="11" type="ORF">SAMN05661053_2558</name>
</gene>
<comment type="similarity">
    <text evidence="1 7">Belongs to the thioredoxin family.</text>
</comment>
<evidence type="ECO:0000256" key="9">
    <source>
        <dbReference type="PIRSR" id="PIRSR000077-4"/>
    </source>
</evidence>
<dbReference type="Pfam" id="PF00085">
    <property type="entry name" value="Thioredoxin"/>
    <property type="match status" value="1"/>
</dbReference>
<evidence type="ECO:0000313" key="11">
    <source>
        <dbReference type="EMBL" id="SUQ25765.1"/>
    </source>
</evidence>
<reference evidence="11 12" key="1">
    <citation type="submission" date="2017-08" db="EMBL/GenBank/DDBJ databases">
        <authorList>
            <person name="de Groot N.N."/>
        </authorList>
    </citation>
    <scope>NUCLEOTIDE SEQUENCE [LARGE SCALE GENOMIC DNA]</scope>
    <source>
        <strain evidence="11 12">HM2</strain>
    </source>
</reference>
<dbReference type="InterPro" id="IPR036249">
    <property type="entry name" value="Thioredoxin-like_sf"/>
</dbReference>
<organism evidence="11 12">
    <name type="scientific">Fibrobacter succinogenes</name>
    <name type="common">Bacteroides succinogenes</name>
    <dbReference type="NCBI Taxonomy" id="833"/>
    <lineage>
        <taxon>Bacteria</taxon>
        <taxon>Pseudomonadati</taxon>
        <taxon>Fibrobacterota</taxon>
        <taxon>Fibrobacteria</taxon>
        <taxon>Fibrobacterales</taxon>
        <taxon>Fibrobacteraceae</taxon>
        <taxon>Fibrobacter</taxon>
    </lineage>
</organism>
<keyword evidence="3" id="KW-0249">Electron transport</keyword>
<dbReference type="SUPFAM" id="SSF52833">
    <property type="entry name" value="Thioredoxin-like"/>
    <property type="match status" value="1"/>
</dbReference>
<keyword evidence="4 9" id="KW-1015">Disulfide bond</keyword>
<dbReference type="InterPro" id="IPR005746">
    <property type="entry name" value="Thioredoxin"/>
</dbReference>
<dbReference type="PANTHER" id="PTHR45663:SF11">
    <property type="entry name" value="GEO12009P1"/>
    <property type="match status" value="1"/>
</dbReference>
<evidence type="ECO:0000256" key="8">
    <source>
        <dbReference type="PIRSR" id="PIRSR000077-1"/>
    </source>
</evidence>
<dbReference type="FunFam" id="3.40.30.10:FF:000001">
    <property type="entry name" value="Thioredoxin"/>
    <property type="match status" value="1"/>
</dbReference>
<dbReference type="Gene3D" id="3.40.30.10">
    <property type="entry name" value="Glutaredoxin"/>
    <property type="match status" value="1"/>
</dbReference>
<dbReference type="PROSITE" id="PS00194">
    <property type="entry name" value="THIOREDOXIN_1"/>
    <property type="match status" value="1"/>
</dbReference>
<evidence type="ECO:0000256" key="6">
    <source>
        <dbReference type="NCBIfam" id="TIGR01068"/>
    </source>
</evidence>
<dbReference type="InterPro" id="IPR013766">
    <property type="entry name" value="Thioredoxin_domain"/>
</dbReference>
<evidence type="ECO:0000259" key="10">
    <source>
        <dbReference type="PROSITE" id="PS51352"/>
    </source>
</evidence>
<feature type="disulfide bond" description="Redox-active" evidence="9">
    <location>
        <begin position="31"/>
        <end position="34"/>
    </location>
</feature>
<dbReference type="PRINTS" id="PR00421">
    <property type="entry name" value="THIOREDOXIN"/>
</dbReference>
<feature type="site" description="Deprotonates C-terminal active site Cys" evidence="8">
    <location>
        <position position="25"/>
    </location>
</feature>
<name>A0A380S7L5_FIBSU</name>
<dbReference type="PIRSF" id="PIRSF000077">
    <property type="entry name" value="Thioredoxin"/>
    <property type="match status" value="1"/>
</dbReference>
<dbReference type="GO" id="GO:0045454">
    <property type="term" value="P:cell redox homeostasis"/>
    <property type="evidence" value="ECO:0007669"/>
    <property type="project" value="TreeGrafter"/>
</dbReference>
<keyword evidence="5 9" id="KW-0676">Redox-active center</keyword>
<evidence type="ECO:0000256" key="1">
    <source>
        <dbReference type="ARBA" id="ARBA00008987"/>
    </source>
</evidence>
<dbReference type="OMA" id="HIHYVTD"/>
<evidence type="ECO:0000256" key="3">
    <source>
        <dbReference type="ARBA" id="ARBA00022982"/>
    </source>
</evidence>
<evidence type="ECO:0000256" key="5">
    <source>
        <dbReference type="ARBA" id="ARBA00023284"/>
    </source>
</evidence>
<dbReference type="InterPro" id="IPR017937">
    <property type="entry name" value="Thioredoxin_CS"/>
</dbReference>
<feature type="site" description="Contributes to redox potential value" evidence="8">
    <location>
        <position position="33"/>
    </location>
</feature>
<evidence type="ECO:0000313" key="12">
    <source>
        <dbReference type="Proteomes" id="UP000255423"/>
    </source>
</evidence>
<dbReference type="CDD" id="cd02947">
    <property type="entry name" value="TRX_family"/>
    <property type="match status" value="1"/>
</dbReference>
<dbReference type="PROSITE" id="PS51352">
    <property type="entry name" value="THIOREDOXIN_2"/>
    <property type="match status" value="1"/>
</dbReference>
<dbReference type="GO" id="GO:0005829">
    <property type="term" value="C:cytosol"/>
    <property type="evidence" value="ECO:0007669"/>
    <property type="project" value="TreeGrafter"/>
</dbReference>
<dbReference type="EMBL" id="UHJL01000004">
    <property type="protein sequence ID" value="SUQ25765.1"/>
    <property type="molecule type" value="Genomic_DNA"/>
</dbReference>
<proteinExistence type="inferred from homology"/>
<feature type="active site" description="Nucleophile" evidence="8">
    <location>
        <position position="34"/>
    </location>
</feature>
<dbReference type="NCBIfam" id="TIGR01068">
    <property type="entry name" value="thioredoxin"/>
    <property type="match status" value="1"/>
</dbReference>
<feature type="domain" description="Thioredoxin" evidence="10">
    <location>
        <begin position="1"/>
        <end position="102"/>
    </location>
</feature>
<dbReference type="GO" id="GO:0015035">
    <property type="term" value="F:protein-disulfide reductase activity"/>
    <property type="evidence" value="ECO:0007669"/>
    <property type="project" value="UniProtKB-UniRule"/>
</dbReference>